<protein>
    <submittedName>
        <fullName evidence="1">Uncharacterized protein</fullName>
    </submittedName>
</protein>
<reference evidence="1 2" key="1">
    <citation type="submission" date="2019-05" db="EMBL/GenBank/DDBJ databases">
        <title>Another draft genome of Portunus trituberculatus and its Hox gene families provides insights of decapod evolution.</title>
        <authorList>
            <person name="Jeong J.-H."/>
            <person name="Song I."/>
            <person name="Kim S."/>
            <person name="Choi T."/>
            <person name="Kim D."/>
            <person name="Ryu S."/>
            <person name="Kim W."/>
        </authorList>
    </citation>
    <scope>NUCLEOTIDE SEQUENCE [LARGE SCALE GENOMIC DNA]</scope>
    <source>
        <tissue evidence="1">Muscle</tissue>
    </source>
</reference>
<name>A0A5B7GC32_PORTR</name>
<dbReference type="AlphaFoldDB" id="A0A5B7GC32"/>
<dbReference type="Proteomes" id="UP000324222">
    <property type="component" value="Unassembled WGS sequence"/>
</dbReference>
<accession>A0A5B7GC32</accession>
<sequence length="29" mass="3613">MFLARCQKSRGESEFERFWHFLLMEYLAS</sequence>
<proteinExistence type="predicted"/>
<gene>
    <name evidence="1" type="ORF">E2C01_049030</name>
</gene>
<evidence type="ECO:0000313" key="1">
    <source>
        <dbReference type="EMBL" id="MPC55096.1"/>
    </source>
</evidence>
<dbReference type="EMBL" id="VSRR010012885">
    <property type="protein sequence ID" value="MPC55096.1"/>
    <property type="molecule type" value="Genomic_DNA"/>
</dbReference>
<keyword evidence="2" id="KW-1185">Reference proteome</keyword>
<organism evidence="1 2">
    <name type="scientific">Portunus trituberculatus</name>
    <name type="common">Swimming crab</name>
    <name type="synonym">Neptunus trituberculatus</name>
    <dbReference type="NCBI Taxonomy" id="210409"/>
    <lineage>
        <taxon>Eukaryota</taxon>
        <taxon>Metazoa</taxon>
        <taxon>Ecdysozoa</taxon>
        <taxon>Arthropoda</taxon>
        <taxon>Crustacea</taxon>
        <taxon>Multicrustacea</taxon>
        <taxon>Malacostraca</taxon>
        <taxon>Eumalacostraca</taxon>
        <taxon>Eucarida</taxon>
        <taxon>Decapoda</taxon>
        <taxon>Pleocyemata</taxon>
        <taxon>Brachyura</taxon>
        <taxon>Eubrachyura</taxon>
        <taxon>Portunoidea</taxon>
        <taxon>Portunidae</taxon>
        <taxon>Portuninae</taxon>
        <taxon>Portunus</taxon>
    </lineage>
</organism>
<comment type="caution">
    <text evidence="1">The sequence shown here is derived from an EMBL/GenBank/DDBJ whole genome shotgun (WGS) entry which is preliminary data.</text>
</comment>
<evidence type="ECO:0000313" key="2">
    <source>
        <dbReference type="Proteomes" id="UP000324222"/>
    </source>
</evidence>